<organism evidence="2 3">
    <name type="scientific">Sorangium cellulosum</name>
    <name type="common">Polyangium cellulosum</name>
    <dbReference type="NCBI Taxonomy" id="56"/>
    <lineage>
        <taxon>Bacteria</taxon>
        <taxon>Pseudomonadati</taxon>
        <taxon>Myxococcota</taxon>
        <taxon>Polyangia</taxon>
        <taxon>Polyangiales</taxon>
        <taxon>Polyangiaceae</taxon>
        <taxon>Sorangium</taxon>
    </lineage>
</organism>
<protein>
    <submittedName>
        <fullName evidence="2">Uncharacterized protein</fullName>
    </submittedName>
</protein>
<accession>A0A4P2QSK1</accession>
<evidence type="ECO:0000313" key="1">
    <source>
        <dbReference type="EMBL" id="AUX33148.1"/>
    </source>
</evidence>
<sequence>MTAAYDDQFITDTEITASGAHEIARIPIAPGATAAGVAEFFIVARGSGTRILIDEPRVRFAKGSSLNVQPLTRNEPPFVGAGLSGATLAIVADGSDIVARVTLSSAVSISVKVRCKISGIFGGDA</sequence>
<evidence type="ECO:0000313" key="3">
    <source>
        <dbReference type="Proteomes" id="UP000295497"/>
    </source>
</evidence>
<evidence type="ECO:0000313" key="2">
    <source>
        <dbReference type="EMBL" id="AUX33205.1"/>
    </source>
</evidence>
<gene>
    <name evidence="1" type="ORF">SOCE836_053020</name>
    <name evidence="2" type="ORF">SOCE836_053590</name>
</gene>
<dbReference type="Proteomes" id="UP000295497">
    <property type="component" value="Chromosome"/>
</dbReference>
<dbReference type="EMBL" id="CP012672">
    <property type="protein sequence ID" value="AUX33205.1"/>
    <property type="molecule type" value="Genomic_DNA"/>
</dbReference>
<proteinExistence type="predicted"/>
<dbReference type="EMBL" id="CP012672">
    <property type="protein sequence ID" value="AUX33148.1"/>
    <property type="molecule type" value="Genomic_DNA"/>
</dbReference>
<name>A0A4P2QSK1_SORCE</name>
<dbReference type="AlphaFoldDB" id="A0A4P2QSK1"/>
<dbReference type="RefSeq" id="WP_129576615.1">
    <property type="nucleotide sequence ID" value="NZ_CP012672.1"/>
</dbReference>
<reference evidence="2 3" key="1">
    <citation type="submission" date="2015-09" db="EMBL/GenBank/DDBJ databases">
        <title>Sorangium comparison.</title>
        <authorList>
            <person name="Zaburannyi N."/>
            <person name="Bunk B."/>
            <person name="Overmann J."/>
            <person name="Mueller R."/>
        </authorList>
    </citation>
    <scope>NUCLEOTIDE SEQUENCE [LARGE SCALE GENOMIC DNA]</scope>
    <source>
        <strain evidence="2 3">So ce836</strain>
    </source>
</reference>